<protein>
    <recommendedName>
        <fullName evidence="1">DUF6242 domain-containing protein</fullName>
    </recommendedName>
</protein>
<dbReference type="InterPro" id="IPR058667">
    <property type="entry name" value="DUF6242_C"/>
</dbReference>
<dbReference type="InterPro" id="IPR015943">
    <property type="entry name" value="WD40/YVTN_repeat-like_dom_sf"/>
</dbReference>
<feature type="domain" description="DUF6242" evidence="1">
    <location>
        <begin position="160"/>
        <end position="377"/>
    </location>
</feature>
<comment type="caution">
    <text evidence="2">The sequence shown here is derived from an EMBL/GenBank/DDBJ whole genome shotgun (WGS) entry which is preliminary data.</text>
</comment>
<gene>
    <name evidence="2" type="ORF">LCGC14_1848290</name>
</gene>
<name>A0A0F9GZE5_9ZZZZ</name>
<organism evidence="2">
    <name type="scientific">marine sediment metagenome</name>
    <dbReference type="NCBI Taxonomy" id="412755"/>
    <lineage>
        <taxon>unclassified sequences</taxon>
        <taxon>metagenomes</taxon>
        <taxon>ecological metagenomes</taxon>
    </lineage>
</organism>
<evidence type="ECO:0000259" key="1">
    <source>
        <dbReference type="Pfam" id="PF25852"/>
    </source>
</evidence>
<dbReference type="Pfam" id="PF25852">
    <property type="entry name" value="DUF6242_C"/>
    <property type="match status" value="1"/>
</dbReference>
<sequence>MKTSVKDPKALMKVLALKKKVGKPTQEGQVGADHTGIIIGSSTDGARKKGENDTGKTVFYDTVSGNDTTGDGSSGNPYLTYGKAAIDIDGITKTWNEQKDQADLDLSAEPLIVNVQAAVGTISELTGLPDLAAPTFSLVETDAADVWSSGYGNGVFLVSKASNVKRSIDSGATWADIALPAPAVNFGFLSSVVYADGVWLISDGLQDLLRSTDNGLTWTRPTRGTSPDFGSLADIFYGNGVWYLIGHDTGFSAPMAQISTDGGATFSNTGAMPSPSFNLSLRYGAYGNGLALAIYRNQTNNLNECGFYSTDDGVTWNKLSYSALNFTVASSDTILKAMTYGNGFFMIIGNEVGGTANEVAVSTDGLTWTKRVATLPTLNPVGFEDLFAAAEWFVAGGTGNVNQDLYISNDAGVSWSTTSAPGGINSAIQKGSITFGDGRFLYCDRIHRTIYTSNQQSPTKGLAGFDV</sequence>
<dbReference type="EMBL" id="LAZR01018531">
    <property type="protein sequence ID" value="KKL96056.1"/>
    <property type="molecule type" value="Genomic_DNA"/>
</dbReference>
<reference evidence="2" key="1">
    <citation type="journal article" date="2015" name="Nature">
        <title>Complex archaea that bridge the gap between prokaryotes and eukaryotes.</title>
        <authorList>
            <person name="Spang A."/>
            <person name="Saw J.H."/>
            <person name="Jorgensen S.L."/>
            <person name="Zaremba-Niedzwiedzka K."/>
            <person name="Martijn J."/>
            <person name="Lind A.E."/>
            <person name="van Eijk R."/>
            <person name="Schleper C."/>
            <person name="Guy L."/>
            <person name="Ettema T.J."/>
        </authorList>
    </citation>
    <scope>NUCLEOTIDE SEQUENCE</scope>
</reference>
<dbReference type="SUPFAM" id="SSF110296">
    <property type="entry name" value="Oligoxyloglucan reducing end-specific cellobiohydrolase"/>
    <property type="match status" value="1"/>
</dbReference>
<dbReference type="CDD" id="cd15482">
    <property type="entry name" value="Sialidase_non-viral"/>
    <property type="match status" value="1"/>
</dbReference>
<dbReference type="Gene3D" id="2.130.10.10">
    <property type="entry name" value="YVTN repeat-like/Quinoprotein amine dehydrogenase"/>
    <property type="match status" value="2"/>
</dbReference>
<evidence type="ECO:0000313" key="2">
    <source>
        <dbReference type="EMBL" id="KKL96056.1"/>
    </source>
</evidence>
<proteinExistence type="predicted"/>
<feature type="non-terminal residue" evidence="2">
    <location>
        <position position="467"/>
    </location>
</feature>
<accession>A0A0F9GZE5</accession>
<dbReference type="AlphaFoldDB" id="A0A0F9GZE5"/>